<evidence type="ECO:0000256" key="2">
    <source>
        <dbReference type="ARBA" id="ARBA00023054"/>
    </source>
</evidence>
<proteinExistence type="predicted"/>
<evidence type="ECO:0000313" key="5">
    <source>
        <dbReference type="Proteomes" id="UP000660745"/>
    </source>
</evidence>
<feature type="domain" description="Peptidoglycan binding-like" evidence="3">
    <location>
        <begin position="133"/>
        <end position="180"/>
    </location>
</feature>
<dbReference type="InterPro" id="IPR050465">
    <property type="entry name" value="UPF0194_transport"/>
</dbReference>
<gene>
    <name evidence="4" type="ORF">GCM10012278_13330</name>
</gene>
<keyword evidence="5" id="KW-1185">Reference proteome</keyword>
<dbReference type="AlphaFoldDB" id="A0A918A1B8"/>
<dbReference type="GO" id="GO:0030313">
    <property type="term" value="C:cell envelope"/>
    <property type="evidence" value="ECO:0007669"/>
    <property type="project" value="UniProtKB-SubCell"/>
</dbReference>
<reference evidence="4" key="2">
    <citation type="submission" date="2020-09" db="EMBL/GenBank/DDBJ databases">
        <authorList>
            <person name="Sun Q."/>
            <person name="Zhou Y."/>
        </authorList>
    </citation>
    <scope>NUCLEOTIDE SEQUENCE</scope>
    <source>
        <strain evidence="4">CGMCC 4.7430</strain>
    </source>
</reference>
<dbReference type="PANTHER" id="PTHR32347:SF23">
    <property type="entry name" value="BLL5650 PROTEIN"/>
    <property type="match status" value="1"/>
</dbReference>
<evidence type="ECO:0000313" key="4">
    <source>
        <dbReference type="EMBL" id="GGP03173.1"/>
    </source>
</evidence>
<dbReference type="Pfam" id="PF01471">
    <property type="entry name" value="PG_binding_1"/>
    <property type="match status" value="1"/>
</dbReference>
<dbReference type="InterPro" id="IPR002477">
    <property type="entry name" value="Peptidoglycan-bd-like"/>
</dbReference>
<comment type="subcellular location">
    <subcellularLocation>
        <location evidence="1">Cell envelope</location>
    </subcellularLocation>
</comment>
<protein>
    <submittedName>
        <fullName evidence="4">Peptidoglycan-binding protein</fullName>
    </submittedName>
</protein>
<comment type="caution">
    <text evidence="4">The sequence shown here is derived from an EMBL/GenBank/DDBJ whole genome shotgun (WGS) entry which is preliminary data.</text>
</comment>
<dbReference type="PANTHER" id="PTHR32347">
    <property type="entry name" value="EFFLUX SYSTEM COMPONENT YKNX-RELATED"/>
    <property type="match status" value="1"/>
</dbReference>
<dbReference type="Gene3D" id="1.10.101.10">
    <property type="entry name" value="PGBD-like superfamily/PGBD"/>
    <property type="match status" value="1"/>
</dbReference>
<evidence type="ECO:0000259" key="3">
    <source>
        <dbReference type="Pfam" id="PF01471"/>
    </source>
</evidence>
<dbReference type="InterPro" id="IPR036366">
    <property type="entry name" value="PGBDSf"/>
</dbReference>
<organism evidence="4 5">
    <name type="scientific">Nonomuraea glycinis</name>
    <dbReference type="NCBI Taxonomy" id="2047744"/>
    <lineage>
        <taxon>Bacteria</taxon>
        <taxon>Bacillati</taxon>
        <taxon>Actinomycetota</taxon>
        <taxon>Actinomycetes</taxon>
        <taxon>Streptosporangiales</taxon>
        <taxon>Streptosporangiaceae</taxon>
        <taxon>Nonomuraea</taxon>
    </lineage>
</organism>
<keyword evidence="2" id="KW-0175">Coiled coil</keyword>
<name>A0A918A1B8_9ACTN</name>
<dbReference type="Proteomes" id="UP000660745">
    <property type="component" value="Unassembled WGS sequence"/>
</dbReference>
<dbReference type="SUPFAM" id="SSF47090">
    <property type="entry name" value="PGBD-like"/>
    <property type="match status" value="1"/>
</dbReference>
<dbReference type="RefSeq" id="WP_189137583.1">
    <property type="nucleotide sequence ID" value="NZ_BMNK01000002.1"/>
</dbReference>
<reference evidence="4" key="1">
    <citation type="journal article" date="2014" name="Int. J. Syst. Evol. Microbiol.">
        <title>Complete genome sequence of Corynebacterium casei LMG S-19264T (=DSM 44701T), isolated from a smear-ripened cheese.</title>
        <authorList>
            <consortium name="US DOE Joint Genome Institute (JGI-PGF)"/>
            <person name="Walter F."/>
            <person name="Albersmeier A."/>
            <person name="Kalinowski J."/>
            <person name="Ruckert C."/>
        </authorList>
    </citation>
    <scope>NUCLEOTIDE SEQUENCE</scope>
    <source>
        <strain evidence="4">CGMCC 4.7430</strain>
    </source>
</reference>
<evidence type="ECO:0000256" key="1">
    <source>
        <dbReference type="ARBA" id="ARBA00004196"/>
    </source>
</evidence>
<dbReference type="EMBL" id="BMNK01000002">
    <property type="protein sequence ID" value="GGP03173.1"/>
    <property type="molecule type" value="Genomic_DNA"/>
</dbReference>
<dbReference type="InterPro" id="IPR036365">
    <property type="entry name" value="PGBD-like_sf"/>
</dbReference>
<sequence length="365" mass="38067">MASLDEVSGRRKRRGRIVALLAVVVVAGAALVAAGNTGLLTGGAPPSAAAALPPATTRIAKETLEDTLDADGELGYGPATTAVSRKPGTITWLPDSGDQITRGEPLYKIDNDPVVLMYGGTPAYRDLRTGTEGRDVRALERNLRKLGYTGFTVDDEYTWATAEAVKEWQDDRGLPETGVVELGRVVFADGKVRVDTLDTQVGQPAAPGQKVLSHTGTAKVVTVRLDAEDQRLAKPGARVSVTLPDGRDVTGKITEVATVIEPGEGDQEPDTKVEALVAISAKARKATAGLDQAAVDVTFTAARRENVLTVPIVSLVALREGGFGVEVVEGAATRYVAVEAGLFSGGRVEISGDGLAEGMTVGTVK</sequence>
<dbReference type="Gene3D" id="2.40.420.20">
    <property type="match status" value="1"/>
</dbReference>
<accession>A0A918A1B8</accession>